<dbReference type="KEGG" id="sth:STH1304"/>
<dbReference type="InterPro" id="IPR001736">
    <property type="entry name" value="PLipase_D/transphosphatidylase"/>
</dbReference>
<dbReference type="AlphaFoldDB" id="Q67PV4"/>
<keyword evidence="3" id="KW-1185">Reference proteome</keyword>
<dbReference type="GO" id="GO:0006793">
    <property type="term" value="P:phosphorus metabolic process"/>
    <property type="evidence" value="ECO:0007669"/>
    <property type="project" value="UniProtKB-ARBA"/>
</dbReference>
<dbReference type="Pfam" id="PF13091">
    <property type="entry name" value="PLDc_2"/>
    <property type="match status" value="1"/>
</dbReference>
<accession>Q67PV4</accession>
<evidence type="ECO:0000313" key="2">
    <source>
        <dbReference type="EMBL" id="BAD40289.1"/>
    </source>
</evidence>
<reference evidence="2 3" key="1">
    <citation type="journal article" date="2004" name="Nucleic Acids Res.">
        <title>Genome sequence of Symbiobacterium thermophilum, an uncultivable bacterium that depends on microbial commensalism.</title>
        <authorList>
            <person name="Ueda K."/>
            <person name="Yamashita A."/>
            <person name="Ishikawa J."/>
            <person name="Shimada M."/>
            <person name="Watsuji T."/>
            <person name="Morimura K."/>
            <person name="Ikeda H."/>
            <person name="Hattori M."/>
            <person name="Beppu T."/>
        </authorList>
    </citation>
    <scope>NUCLEOTIDE SEQUENCE [LARGE SCALE GENOMIC DNA]</scope>
    <source>
        <strain evidence="3">T / IAM 14863</strain>
    </source>
</reference>
<evidence type="ECO:0000259" key="1">
    <source>
        <dbReference type="PROSITE" id="PS50035"/>
    </source>
</evidence>
<evidence type="ECO:0000313" key="3">
    <source>
        <dbReference type="Proteomes" id="UP000000417"/>
    </source>
</evidence>
<dbReference type="Gene3D" id="3.30.870.10">
    <property type="entry name" value="Endonuclease Chain A"/>
    <property type="match status" value="1"/>
</dbReference>
<dbReference type="InterPro" id="IPR047955">
    <property type="entry name" value="DrmC-like"/>
</dbReference>
<protein>
    <submittedName>
        <fullName evidence="2">Conserved domain protein</fullName>
    </submittedName>
</protein>
<dbReference type="EMBL" id="AP006840">
    <property type="protein sequence ID" value="BAD40289.1"/>
    <property type="molecule type" value="Genomic_DNA"/>
</dbReference>
<dbReference type="STRING" id="292459.STH1304"/>
<dbReference type="InterPro" id="IPR025202">
    <property type="entry name" value="PLD-like_dom"/>
</dbReference>
<dbReference type="HOGENOM" id="CLU_1049408_0_0_9"/>
<dbReference type="Proteomes" id="UP000000417">
    <property type="component" value="Chromosome"/>
</dbReference>
<feature type="domain" description="PLD phosphodiesterase" evidence="1">
    <location>
        <begin position="197"/>
        <end position="224"/>
    </location>
</feature>
<dbReference type="CDD" id="cd09132">
    <property type="entry name" value="PLDc_unchar4"/>
    <property type="match status" value="1"/>
</dbReference>
<dbReference type="GO" id="GO:0003824">
    <property type="term" value="F:catalytic activity"/>
    <property type="evidence" value="ECO:0007669"/>
    <property type="project" value="InterPro"/>
</dbReference>
<dbReference type="PROSITE" id="PS50035">
    <property type="entry name" value="PLD"/>
    <property type="match status" value="1"/>
</dbReference>
<proteinExistence type="predicted"/>
<dbReference type="SUPFAM" id="SSF56024">
    <property type="entry name" value="Phospholipase D/nuclease"/>
    <property type="match status" value="1"/>
</dbReference>
<gene>
    <name evidence="2" type="ordered locus">STH1304</name>
</gene>
<dbReference type="OrthoDB" id="2456030at2"/>
<organism evidence="2 3">
    <name type="scientific">Symbiobacterium thermophilum (strain DSM 24528 / JCM 14929 / IAM 14863 / T)</name>
    <dbReference type="NCBI Taxonomy" id="292459"/>
    <lineage>
        <taxon>Bacteria</taxon>
        <taxon>Bacillati</taxon>
        <taxon>Bacillota</taxon>
        <taxon>Clostridia</taxon>
        <taxon>Eubacteriales</taxon>
        <taxon>Symbiobacteriaceae</taxon>
        <taxon>Symbiobacterium</taxon>
    </lineage>
</organism>
<dbReference type="eggNOG" id="COG1502">
    <property type="taxonomic scope" value="Bacteria"/>
</dbReference>
<name>Q67PV4_SYMTH</name>
<dbReference type="NCBIfam" id="NF038319">
    <property type="entry name" value="DISARM_DrmC_I"/>
    <property type="match status" value="1"/>
</dbReference>
<sequence length="265" mass="28553">MNPKLELSLVALAESAGDDALAALRALLAAERIGPGTTLHEVRTLLAPHRIDDHLLAPFLKLWAATGATAVPGPALALALGVAHATRARAERRAPRISPVWTGPYAPPGVQARSTLAVMQEMVEGARARILLVGYALTGESPEAVRLVLALARRAAQGVQVAIALHDDGKNHDTLLNLWPERIPLSLLRWTGRPDVPKASLHAKLLVVDSRDLLVTSANLTHLGLDKNIEFGVRIQGQVAHEIDRHFAALVRDAVLVEYDRSQEE</sequence>
<dbReference type="RefSeq" id="WP_011195435.1">
    <property type="nucleotide sequence ID" value="NC_006177.1"/>
</dbReference>